<dbReference type="InterPro" id="IPR051550">
    <property type="entry name" value="SCF-Subunits/Alg-Epimerases"/>
</dbReference>
<sequence>MRKRHITSLVSIAAASAVGLGVVAPSGPAAAAGGHVVRPGQSIQAAVDAAQPGDTIVVRPGTYRESVLITTPGLTLRGSGGRTVIRPGASEDRTQNACAKAGNGICVLGTAQDTVDDVSIRSLTVSGFTRSGIWASWTDGLEVRSVTAASNGVWGIAQQRSTRSDLRHNTARSNGDAGIFVANSVDEEGGATDTGGTRVRGNTLTDNRIGFTARRVRNLMVKHNTFTANCSGVFVVGDEGTPQAGAMTVRSNRIIGNNKFCAATERLPAIQGSGIVLTGTESTEVRSNVIRDNVGATPLSGGVVLFKSFVGAKNTDNTISDNTVLGNQPADLADQDTAGTGNRFTGNVCTTSAPAGMC</sequence>
<feature type="signal peptide" evidence="2">
    <location>
        <begin position="1"/>
        <end position="31"/>
    </location>
</feature>
<dbReference type="InterPro" id="IPR006626">
    <property type="entry name" value="PbH1"/>
</dbReference>
<dbReference type="SMART" id="SM00710">
    <property type="entry name" value="PbH1"/>
    <property type="match status" value="7"/>
</dbReference>
<proteinExistence type="predicted"/>
<dbReference type="PANTHER" id="PTHR22990:SF15">
    <property type="entry name" value="F-BOX ONLY PROTEIN 10"/>
    <property type="match status" value="1"/>
</dbReference>
<gene>
    <name evidence="4" type="ORF">P8A19_39945</name>
</gene>
<evidence type="ECO:0000259" key="3">
    <source>
        <dbReference type="Pfam" id="PF05048"/>
    </source>
</evidence>
<accession>A0ABY9J4S7</accession>
<dbReference type="EMBL" id="CP120988">
    <property type="protein sequence ID" value="WLQ61228.1"/>
    <property type="molecule type" value="Genomic_DNA"/>
</dbReference>
<evidence type="ECO:0000256" key="2">
    <source>
        <dbReference type="SAM" id="SignalP"/>
    </source>
</evidence>
<dbReference type="Pfam" id="PF05048">
    <property type="entry name" value="NosD"/>
    <property type="match status" value="1"/>
</dbReference>
<keyword evidence="2" id="KW-0732">Signal</keyword>
<keyword evidence="5" id="KW-1185">Reference proteome</keyword>
<feature type="chain" id="PRO_5045112171" evidence="2">
    <location>
        <begin position="32"/>
        <end position="358"/>
    </location>
</feature>
<reference evidence="4 5" key="1">
    <citation type="submission" date="2023-03" db="EMBL/GenBank/DDBJ databases">
        <title>Isolation and description of six Streptomyces strains from soil environments, able to metabolize different microbial glucans.</title>
        <authorList>
            <person name="Widen T."/>
            <person name="Larsbrink J."/>
        </authorList>
    </citation>
    <scope>NUCLEOTIDE SEQUENCE [LARGE SCALE GENOMIC DNA]</scope>
    <source>
        <strain evidence="4 5">Alt2</strain>
    </source>
</reference>
<organism evidence="4 5">
    <name type="scientific">Streptomyces poriferorum</name>
    <dbReference type="NCBI Taxonomy" id="2798799"/>
    <lineage>
        <taxon>Bacteria</taxon>
        <taxon>Bacillati</taxon>
        <taxon>Actinomycetota</taxon>
        <taxon>Actinomycetes</taxon>
        <taxon>Kitasatosporales</taxon>
        <taxon>Streptomycetaceae</taxon>
        <taxon>Streptomyces</taxon>
    </lineage>
</organism>
<evidence type="ECO:0000256" key="1">
    <source>
        <dbReference type="ARBA" id="ARBA00022737"/>
    </source>
</evidence>
<dbReference type="PANTHER" id="PTHR22990">
    <property type="entry name" value="F-BOX ONLY PROTEIN"/>
    <property type="match status" value="1"/>
</dbReference>
<keyword evidence="1" id="KW-0677">Repeat</keyword>
<dbReference type="Proteomes" id="UP001235744">
    <property type="component" value="Chromosome"/>
</dbReference>
<evidence type="ECO:0000313" key="5">
    <source>
        <dbReference type="Proteomes" id="UP001235744"/>
    </source>
</evidence>
<evidence type="ECO:0000313" key="4">
    <source>
        <dbReference type="EMBL" id="WLQ61228.1"/>
    </source>
</evidence>
<dbReference type="RefSeq" id="WP_219566746.1">
    <property type="nucleotide sequence ID" value="NZ_CP120988.1"/>
</dbReference>
<protein>
    <submittedName>
        <fullName evidence="4">Right-handed parallel beta-helix repeat-containing protein</fullName>
    </submittedName>
</protein>
<name>A0ABY9J4S7_9ACTN</name>
<feature type="domain" description="Periplasmic copper-binding protein NosD beta helix" evidence="3">
    <location>
        <begin position="52"/>
        <end position="257"/>
    </location>
</feature>
<dbReference type="InterPro" id="IPR007742">
    <property type="entry name" value="NosD_dom"/>
</dbReference>